<comment type="caution">
    <text evidence="3">The sequence shown here is derived from an EMBL/GenBank/DDBJ whole genome shotgun (WGS) entry which is preliminary data.</text>
</comment>
<gene>
    <name evidence="3" type="ORF">AALO_G00286610</name>
</gene>
<keyword evidence="4" id="KW-1185">Reference proteome</keyword>
<evidence type="ECO:0000313" key="4">
    <source>
        <dbReference type="Proteomes" id="UP000823561"/>
    </source>
</evidence>
<organism evidence="3 4">
    <name type="scientific">Alosa alosa</name>
    <name type="common">allis shad</name>
    <dbReference type="NCBI Taxonomy" id="278164"/>
    <lineage>
        <taxon>Eukaryota</taxon>
        <taxon>Metazoa</taxon>
        <taxon>Chordata</taxon>
        <taxon>Craniata</taxon>
        <taxon>Vertebrata</taxon>
        <taxon>Euteleostomi</taxon>
        <taxon>Actinopterygii</taxon>
        <taxon>Neopterygii</taxon>
        <taxon>Teleostei</taxon>
        <taxon>Clupei</taxon>
        <taxon>Clupeiformes</taxon>
        <taxon>Clupeoidei</taxon>
        <taxon>Clupeidae</taxon>
        <taxon>Alosa</taxon>
    </lineage>
</organism>
<accession>A0AAV6FFQ3</accession>
<keyword evidence="1" id="KW-0732">Signal</keyword>
<sequence>MKLSITIALCALLYFAAPAFSNCVHIGQGHFSNSNFFGRLRRASSEPTEKETDLKTVCEAYFAGLLECDYQPLCATDDNTYDNVCALCEKIKSNSPEIRHDGKC</sequence>
<dbReference type="Pfam" id="PF00050">
    <property type="entry name" value="Kazal_1"/>
    <property type="match status" value="1"/>
</dbReference>
<evidence type="ECO:0000259" key="2">
    <source>
        <dbReference type="PROSITE" id="PS51465"/>
    </source>
</evidence>
<proteinExistence type="predicted"/>
<protein>
    <recommendedName>
        <fullName evidence="2">Kazal-like domain-containing protein</fullName>
    </recommendedName>
</protein>
<evidence type="ECO:0000256" key="1">
    <source>
        <dbReference type="SAM" id="SignalP"/>
    </source>
</evidence>
<dbReference type="SUPFAM" id="SSF100895">
    <property type="entry name" value="Kazal-type serine protease inhibitors"/>
    <property type="match status" value="1"/>
</dbReference>
<feature type="signal peptide" evidence="1">
    <location>
        <begin position="1"/>
        <end position="21"/>
    </location>
</feature>
<dbReference type="PROSITE" id="PS51465">
    <property type="entry name" value="KAZAL_2"/>
    <property type="match status" value="1"/>
</dbReference>
<name>A0AAV6FFQ3_9TELE</name>
<reference evidence="3" key="1">
    <citation type="submission" date="2020-10" db="EMBL/GenBank/DDBJ databases">
        <title>Chromosome-scale genome assembly of the Allis shad, Alosa alosa.</title>
        <authorList>
            <person name="Margot Z."/>
            <person name="Christophe K."/>
            <person name="Cabau C."/>
            <person name="Louis A."/>
            <person name="Berthelot C."/>
            <person name="Parey E."/>
            <person name="Roest Crollius H."/>
            <person name="Montfort J."/>
            <person name="Robinson-Rechavi M."/>
            <person name="Bucao C."/>
            <person name="Bouchez O."/>
            <person name="Gislard M."/>
            <person name="Lluch J."/>
            <person name="Milhes M."/>
            <person name="Lampietro C."/>
            <person name="Lopez Roques C."/>
            <person name="Donnadieu C."/>
            <person name="Braasch I."/>
            <person name="Desvignes T."/>
            <person name="Postlethwait J."/>
            <person name="Bobe J."/>
            <person name="Guiguen Y."/>
        </authorList>
    </citation>
    <scope>NUCLEOTIDE SEQUENCE</scope>
    <source>
        <strain evidence="3">M-15738</strain>
        <tissue evidence="3">Blood</tissue>
    </source>
</reference>
<dbReference type="Proteomes" id="UP000823561">
    <property type="component" value="Chromosome 23"/>
</dbReference>
<dbReference type="InterPro" id="IPR036058">
    <property type="entry name" value="Kazal_dom_sf"/>
</dbReference>
<dbReference type="Gene3D" id="3.30.60.30">
    <property type="match status" value="1"/>
</dbReference>
<dbReference type="InterPro" id="IPR002350">
    <property type="entry name" value="Kazal_dom"/>
</dbReference>
<dbReference type="EMBL" id="JADWDJ010000023">
    <property type="protein sequence ID" value="KAG5261634.1"/>
    <property type="molecule type" value="Genomic_DNA"/>
</dbReference>
<dbReference type="SMART" id="SM00280">
    <property type="entry name" value="KAZAL"/>
    <property type="match status" value="1"/>
</dbReference>
<feature type="chain" id="PRO_5043450817" description="Kazal-like domain-containing protein" evidence="1">
    <location>
        <begin position="22"/>
        <end position="104"/>
    </location>
</feature>
<evidence type="ECO:0000313" key="3">
    <source>
        <dbReference type="EMBL" id="KAG5261634.1"/>
    </source>
</evidence>
<feature type="domain" description="Kazal-like" evidence="2">
    <location>
        <begin position="52"/>
        <end position="104"/>
    </location>
</feature>
<dbReference type="AlphaFoldDB" id="A0AAV6FFQ3"/>